<evidence type="ECO:0000313" key="3">
    <source>
        <dbReference type="Proteomes" id="UP000202440"/>
    </source>
</evidence>
<dbReference type="PANTHER" id="PTHR43798">
    <property type="entry name" value="MONOACYLGLYCEROL LIPASE"/>
    <property type="match status" value="1"/>
</dbReference>
<dbReference type="InterPro" id="IPR029058">
    <property type="entry name" value="AB_hydrolase_fold"/>
</dbReference>
<dbReference type="GO" id="GO:0016020">
    <property type="term" value="C:membrane"/>
    <property type="evidence" value="ECO:0007669"/>
    <property type="project" value="TreeGrafter"/>
</dbReference>
<organism evidence="2 3">
    <name type="scientific">Bacterioplanes sanyensis</name>
    <dbReference type="NCBI Taxonomy" id="1249553"/>
    <lineage>
        <taxon>Bacteria</taxon>
        <taxon>Pseudomonadati</taxon>
        <taxon>Pseudomonadota</taxon>
        <taxon>Gammaproteobacteria</taxon>
        <taxon>Oceanospirillales</taxon>
        <taxon>Oceanospirillaceae</taxon>
        <taxon>Bacterioplanes</taxon>
    </lineage>
</organism>
<dbReference type="Gene3D" id="3.40.50.1820">
    <property type="entry name" value="alpha/beta hydrolase"/>
    <property type="match status" value="1"/>
</dbReference>
<proteinExistence type="predicted"/>
<accession>A0A222FJR9</accession>
<dbReference type="EMBL" id="CP022530">
    <property type="protein sequence ID" value="ASP38483.1"/>
    <property type="molecule type" value="Genomic_DNA"/>
</dbReference>
<dbReference type="RefSeq" id="WP_094059675.1">
    <property type="nucleotide sequence ID" value="NZ_CP022530.1"/>
</dbReference>
<dbReference type="PRINTS" id="PR00111">
    <property type="entry name" value="ABHYDROLASE"/>
</dbReference>
<evidence type="ECO:0000259" key="1">
    <source>
        <dbReference type="Pfam" id="PF00561"/>
    </source>
</evidence>
<dbReference type="AlphaFoldDB" id="A0A222FJR9"/>
<dbReference type="InterPro" id="IPR000073">
    <property type="entry name" value="AB_hydrolase_1"/>
</dbReference>
<reference evidence="2 3" key="1">
    <citation type="submission" date="2017-07" db="EMBL/GenBank/DDBJ databases">
        <title>Annotated genome sequence of Bacterioplanes sanyensis isolated from Red Sea.</title>
        <authorList>
            <person name="Rehman Z.U."/>
        </authorList>
    </citation>
    <scope>NUCLEOTIDE SEQUENCE [LARGE SCALE GENOMIC DNA]</scope>
    <source>
        <strain evidence="2 3">NV9</strain>
    </source>
</reference>
<keyword evidence="3" id="KW-1185">Reference proteome</keyword>
<feature type="domain" description="AB hydrolase-1" evidence="1">
    <location>
        <begin position="25"/>
        <end position="149"/>
    </location>
</feature>
<dbReference type="Pfam" id="PF00561">
    <property type="entry name" value="Abhydrolase_1"/>
    <property type="match status" value="1"/>
</dbReference>
<dbReference type="OrthoDB" id="9808398at2"/>
<dbReference type="SUPFAM" id="SSF53474">
    <property type="entry name" value="alpha/beta-Hydrolases"/>
    <property type="match status" value="1"/>
</dbReference>
<gene>
    <name evidence="2" type="ORF">CHH28_07260</name>
</gene>
<dbReference type="Proteomes" id="UP000202440">
    <property type="component" value="Chromosome"/>
</dbReference>
<dbReference type="KEGG" id="bsan:CHH28_07260"/>
<evidence type="ECO:0000313" key="2">
    <source>
        <dbReference type="EMBL" id="ASP38483.1"/>
    </source>
</evidence>
<sequence length="258" mass="28576">MTIATLPRQGRNIGYRIEGDANKAPLLLLHGGLGSMDDFAAVLPSLAEQFHVIQMDFRGHGRSTLGNLSTSSPSISYARHLQDVIALLDHLAIERCSVLGFSDGGIVGYWLACQYPQRVQRLVTVGSQWRLADDDPARAILADVTESFWRQQFAPEVASYEQSNPEPDFTRLLQQVQCMWLDGSGYPQQQVQNIVCPVLLMRGDEDFLLSLAETIALQQQLADACIANIPMASHALLQEQPTVAVTLIRQFLENNEAE</sequence>
<name>A0A222FJR9_9GAMM</name>
<dbReference type="PANTHER" id="PTHR43798:SF33">
    <property type="entry name" value="HYDROLASE, PUTATIVE (AFU_ORTHOLOGUE AFUA_2G14860)-RELATED"/>
    <property type="match status" value="1"/>
</dbReference>
<protein>
    <submittedName>
        <fullName evidence="2">Oxidoreductase</fullName>
    </submittedName>
</protein>
<dbReference type="InterPro" id="IPR050266">
    <property type="entry name" value="AB_hydrolase_sf"/>
</dbReference>